<evidence type="ECO:0000313" key="1">
    <source>
        <dbReference type="EMBL" id="QJA97469.1"/>
    </source>
</evidence>
<dbReference type="InterPro" id="IPR006626">
    <property type="entry name" value="PbH1"/>
</dbReference>
<reference evidence="1" key="1">
    <citation type="submission" date="2020-03" db="EMBL/GenBank/DDBJ databases">
        <title>The deep terrestrial virosphere.</title>
        <authorList>
            <person name="Holmfeldt K."/>
            <person name="Nilsson E."/>
            <person name="Simone D."/>
            <person name="Lopez-Fernandez M."/>
            <person name="Wu X."/>
            <person name="de Brujin I."/>
            <person name="Lundin D."/>
            <person name="Andersson A."/>
            <person name="Bertilsson S."/>
            <person name="Dopson M."/>
        </authorList>
    </citation>
    <scope>NUCLEOTIDE SEQUENCE</scope>
    <source>
        <strain evidence="1">MM415B06218</strain>
    </source>
</reference>
<gene>
    <name evidence="1" type="ORF">MM415B06218_0007</name>
</gene>
<organism evidence="1">
    <name type="scientific">viral metagenome</name>
    <dbReference type="NCBI Taxonomy" id="1070528"/>
    <lineage>
        <taxon>unclassified sequences</taxon>
        <taxon>metagenomes</taxon>
        <taxon>organismal metagenomes</taxon>
    </lineage>
</organism>
<evidence type="ECO:0008006" key="2">
    <source>
        <dbReference type="Google" id="ProtNLM"/>
    </source>
</evidence>
<sequence length="326" mass="33892">MAASVYPGLLDGYTRFKKLQVLEDFQAPNLALVPNIVYVDGGATGLADGTSWANAFTTIQAALDSIRKDDDGDMIYDKDQHHLVLVFPGHYDEQILTAMYNVHILGLGNPGTDYGVAINYTPGTVTSTCVYGQQGSGNTLENVQINNDAAIPTVYIVNGDNNKIVNCVIRAADNDPTYGILALNAEDLQIIGCEITGAGGATGHKTAGIAINGGDMAGLVIADNRIMVQGTGAKGIYIAASASLHGYGPNVIARNFIDAYNAGATAKGIDVDHDGRVFVHDNCIVMAGSAVGIEHAGLGVMANNVSVNGTMQGDSSHSFVDDGAKG</sequence>
<accession>A0A6M3LTR0</accession>
<dbReference type="InterPro" id="IPR012334">
    <property type="entry name" value="Pectin_lyas_fold"/>
</dbReference>
<protein>
    <recommendedName>
        <fullName evidence="2">Pectate lyase</fullName>
    </recommendedName>
</protein>
<dbReference type="Gene3D" id="2.160.20.10">
    <property type="entry name" value="Single-stranded right-handed beta-helix, Pectin lyase-like"/>
    <property type="match status" value="1"/>
</dbReference>
<dbReference type="InterPro" id="IPR011050">
    <property type="entry name" value="Pectin_lyase_fold/virulence"/>
</dbReference>
<name>A0A6M3LTR0_9ZZZZ</name>
<dbReference type="SUPFAM" id="SSF51126">
    <property type="entry name" value="Pectin lyase-like"/>
    <property type="match status" value="1"/>
</dbReference>
<dbReference type="SMART" id="SM00710">
    <property type="entry name" value="PbH1"/>
    <property type="match status" value="4"/>
</dbReference>
<dbReference type="EMBL" id="MT143496">
    <property type="protein sequence ID" value="QJA97469.1"/>
    <property type="molecule type" value="Genomic_DNA"/>
</dbReference>
<dbReference type="AlphaFoldDB" id="A0A6M3LTR0"/>
<proteinExistence type="predicted"/>